<dbReference type="AlphaFoldDB" id="A0AAN7ZWI5"/>
<gene>
    <name evidence="1" type="ORF">LTR97_000709</name>
</gene>
<proteinExistence type="predicted"/>
<comment type="caution">
    <text evidence="1">The sequence shown here is derived from an EMBL/GenBank/DDBJ whole genome shotgun (WGS) entry which is preliminary data.</text>
</comment>
<dbReference type="EMBL" id="JAVRQU010000001">
    <property type="protein sequence ID" value="KAK5708169.1"/>
    <property type="molecule type" value="Genomic_DNA"/>
</dbReference>
<dbReference type="Gene3D" id="3.80.10.10">
    <property type="entry name" value="Ribonuclease Inhibitor"/>
    <property type="match status" value="1"/>
</dbReference>
<sequence length="454" mass="51535">MATPTPGVLRIPTEIRAEIASYLTSKEDLKALSLACKELGHVATQPLYENMTIGVAALDATLALQLHPKNPGLRFIRRLRIHEGRYRNQACAYHHNDHGAALGRLLRVLPKDSLQYFQLNTTSDVPLEIAHLLRTRQRALTNYQTHHLSTNPKADMTPDADDLKHVNSVQLFIKSKDDCLRANLVLRTLPNVKSLDIVFSPDITRLWQHAPDTFAMSRILGIDFVHLNGNTNIHPRSLRLEGVKLLSAVEAVADAIEFDQLETLVLEKCHATHAIFAKLSESQHKLKAITNIHCCAEDEGDFDFGELLMSTKGLKVIRVDAGDSTARDSCSWPAIGRHGQTLKILYVNDFEKESNLFGTWTWDRSFHHFMEMCKACADLQQLATWAPLVHERSWKNKDGFLDFLQQRLTHLRKLRILRLFVYVGNLIPEGKRIHVITLKFTMQILANKISRSFL</sequence>
<accession>A0AAN7ZWI5</accession>
<dbReference type="InterPro" id="IPR032675">
    <property type="entry name" value="LRR_dom_sf"/>
</dbReference>
<evidence type="ECO:0000313" key="2">
    <source>
        <dbReference type="Proteomes" id="UP001310594"/>
    </source>
</evidence>
<dbReference type="Proteomes" id="UP001310594">
    <property type="component" value="Unassembled WGS sequence"/>
</dbReference>
<protein>
    <recommendedName>
        <fullName evidence="3">F-box domain-containing protein</fullName>
    </recommendedName>
</protein>
<name>A0AAN7ZWI5_9PEZI</name>
<evidence type="ECO:0008006" key="3">
    <source>
        <dbReference type="Google" id="ProtNLM"/>
    </source>
</evidence>
<organism evidence="1 2">
    <name type="scientific">Elasticomyces elasticus</name>
    <dbReference type="NCBI Taxonomy" id="574655"/>
    <lineage>
        <taxon>Eukaryota</taxon>
        <taxon>Fungi</taxon>
        <taxon>Dikarya</taxon>
        <taxon>Ascomycota</taxon>
        <taxon>Pezizomycotina</taxon>
        <taxon>Dothideomycetes</taxon>
        <taxon>Dothideomycetidae</taxon>
        <taxon>Mycosphaerellales</taxon>
        <taxon>Teratosphaeriaceae</taxon>
        <taxon>Elasticomyces</taxon>
    </lineage>
</organism>
<reference evidence="1" key="1">
    <citation type="submission" date="2023-08" db="EMBL/GenBank/DDBJ databases">
        <title>Black Yeasts Isolated from many extreme environments.</title>
        <authorList>
            <person name="Coleine C."/>
            <person name="Stajich J.E."/>
            <person name="Selbmann L."/>
        </authorList>
    </citation>
    <scope>NUCLEOTIDE SEQUENCE</scope>
    <source>
        <strain evidence="1">CCFEE 5810</strain>
    </source>
</reference>
<evidence type="ECO:0000313" key="1">
    <source>
        <dbReference type="EMBL" id="KAK5708169.1"/>
    </source>
</evidence>